<dbReference type="PRINTS" id="PR00111">
    <property type="entry name" value="ABHYDROLASE"/>
</dbReference>
<accession>A0A511ATF6</accession>
<reference evidence="2 3" key="1">
    <citation type="submission" date="2019-07" db="EMBL/GenBank/DDBJ databases">
        <title>Whole genome shotgun sequence of Alkalibacterium kapii NBRC 103247.</title>
        <authorList>
            <person name="Hosoyama A."/>
            <person name="Uohara A."/>
            <person name="Ohji S."/>
            <person name="Ichikawa N."/>
        </authorList>
    </citation>
    <scope>NUCLEOTIDE SEQUENCE [LARGE SCALE GENOMIC DNA]</scope>
    <source>
        <strain evidence="2 3">NBRC 103247</strain>
    </source>
</reference>
<feature type="domain" description="AB hydrolase-1" evidence="1">
    <location>
        <begin position="20"/>
        <end position="250"/>
    </location>
</feature>
<comment type="caution">
    <text evidence="2">The sequence shown here is derived from an EMBL/GenBank/DDBJ whole genome shotgun (WGS) entry which is preliminary data.</text>
</comment>
<proteinExistence type="predicted"/>
<evidence type="ECO:0000313" key="2">
    <source>
        <dbReference type="EMBL" id="GEK91396.1"/>
    </source>
</evidence>
<dbReference type="Proteomes" id="UP000321662">
    <property type="component" value="Unassembled WGS sequence"/>
</dbReference>
<dbReference type="PANTHER" id="PTHR43798">
    <property type="entry name" value="MONOACYLGLYCEROL LIPASE"/>
    <property type="match status" value="1"/>
</dbReference>
<dbReference type="OrthoDB" id="252464at2"/>
<dbReference type="InterPro" id="IPR000073">
    <property type="entry name" value="AB_hydrolase_1"/>
</dbReference>
<dbReference type="InterPro" id="IPR029058">
    <property type="entry name" value="AB_hydrolase_fold"/>
</dbReference>
<dbReference type="AlphaFoldDB" id="A0A511ATF6"/>
<organism evidence="2 3">
    <name type="scientific">Alkalibacterium kapii</name>
    <dbReference type="NCBI Taxonomy" id="426704"/>
    <lineage>
        <taxon>Bacteria</taxon>
        <taxon>Bacillati</taxon>
        <taxon>Bacillota</taxon>
        <taxon>Bacilli</taxon>
        <taxon>Lactobacillales</taxon>
        <taxon>Carnobacteriaceae</taxon>
        <taxon>Alkalibacterium</taxon>
    </lineage>
</organism>
<gene>
    <name evidence="2" type="primary">menH</name>
    <name evidence="2" type="ORF">AKA01nite_10180</name>
</gene>
<name>A0A511ATF6_9LACT</name>
<protein>
    <submittedName>
        <fullName evidence="2">Putative 2-succinyl-6-hydroxy-2,4-cyclohexadiene-1-carboxylate synthase</fullName>
    </submittedName>
</protein>
<dbReference type="SUPFAM" id="SSF53474">
    <property type="entry name" value="alpha/beta-Hydrolases"/>
    <property type="match status" value="1"/>
</dbReference>
<evidence type="ECO:0000259" key="1">
    <source>
        <dbReference type="Pfam" id="PF00561"/>
    </source>
</evidence>
<evidence type="ECO:0000313" key="3">
    <source>
        <dbReference type="Proteomes" id="UP000321662"/>
    </source>
</evidence>
<dbReference type="InterPro" id="IPR050266">
    <property type="entry name" value="AB_hydrolase_sf"/>
</dbReference>
<keyword evidence="3" id="KW-1185">Reference proteome</keyword>
<dbReference type="EMBL" id="BJUY01000010">
    <property type="protein sequence ID" value="GEK91396.1"/>
    <property type="molecule type" value="Genomic_DNA"/>
</dbReference>
<dbReference type="RefSeq" id="WP_146924225.1">
    <property type="nucleotide sequence ID" value="NZ_BJUY01000010.1"/>
</dbReference>
<sequence>MKFKLTNGKKLYYEVHGEGKPLVILNGIMMSTTSWKEFIAPLSKINQLILVDFLDQGQSDKLTEAYTHKTQIEAIKELLDFLTSEPFHLFGISYGGEIALQFAINYPDSVERLLLFNTAAETSYWLEEVGNAWNKATHDAEAYYLTTIPFIYSPLFFTENKAWMEERKKKLIPLFKEPAFISSMIRLTNSSVNFNVKNKLHLLKMPTLIAGAQYDFVTPFYQQEYLNKNIRNSELVYIPLSGHAIMYEKPHLFVSLIKGFISEGKDKYVL</sequence>
<dbReference type="Pfam" id="PF00561">
    <property type="entry name" value="Abhydrolase_1"/>
    <property type="match status" value="1"/>
</dbReference>
<dbReference type="Gene3D" id="3.40.50.1820">
    <property type="entry name" value="alpha/beta hydrolase"/>
    <property type="match status" value="1"/>
</dbReference>